<feature type="region of interest" description="Disordered" evidence="1">
    <location>
        <begin position="70"/>
        <end position="97"/>
    </location>
</feature>
<dbReference type="Pfam" id="PF20415">
    <property type="entry name" value="DUF6699"/>
    <property type="match status" value="1"/>
</dbReference>
<feature type="compositionally biased region" description="Low complexity" evidence="1">
    <location>
        <begin position="145"/>
        <end position="156"/>
    </location>
</feature>
<feature type="domain" description="DUF6699" evidence="2">
    <location>
        <begin position="286"/>
        <end position="372"/>
    </location>
</feature>
<dbReference type="EMBL" id="CAJMWW010000062">
    <property type="protein sequence ID" value="CAE6409797.1"/>
    <property type="molecule type" value="Genomic_DNA"/>
</dbReference>
<evidence type="ECO:0000313" key="4">
    <source>
        <dbReference type="Proteomes" id="UP000663841"/>
    </source>
</evidence>
<organism evidence="3 4">
    <name type="scientific">Rhizoctonia solani</name>
    <dbReference type="NCBI Taxonomy" id="456999"/>
    <lineage>
        <taxon>Eukaryota</taxon>
        <taxon>Fungi</taxon>
        <taxon>Dikarya</taxon>
        <taxon>Basidiomycota</taxon>
        <taxon>Agaricomycotina</taxon>
        <taxon>Agaricomycetes</taxon>
        <taxon>Cantharellales</taxon>
        <taxon>Ceratobasidiaceae</taxon>
        <taxon>Rhizoctonia</taxon>
    </lineage>
</organism>
<protein>
    <recommendedName>
        <fullName evidence="2">DUF6699 domain-containing protein</fullName>
    </recommendedName>
</protein>
<dbReference type="AlphaFoldDB" id="A0A8H3AC90"/>
<evidence type="ECO:0000313" key="3">
    <source>
        <dbReference type="EMBL" id="CAE6409797.1"/>
    </source>
</evidence>
<gene>
    <name evidence="3" type="ORF">RDB_LOCUS20922</name>
</gene>
<feature type="compositionally biased region" description="Basic and acidic residues" evidence="1">
    <location>
        <begin position="82"/>
        <end position="91"/>
    </location>
</feature>
<reference evidence="3" key="1">
    <citation type="submission" date="2021-01" db="EMBL/GenBank/DDBJ databases">
        <authorList>
            <person name="Kaushik A."/>
        </authorList>
    </citation>
    <scope>NUCLEOTIDE SEQUENCE</scope>
    <source>
        <strain evidence="3">AG3-T5</strain>
    </source>
</reference>
<feature type="compositionally biased region" description="Polar residues" evidence="1">
    <location>
        <begin position="222"/>
        <end position="240"/>
    </location>
</feature>
<name>A0A8H3AC90_9AGAM</name>
<sequence length="401" mass="44437">MRHTALRRAYGRIHAPMHTGISTMNVPGIFCSRYRISIKGEPASHTYLSIPGKPTASRTCITSSRFDMSFPPHSDLPNTEAHSAHRPEIHHPRPTRPLAIRRVTIAAMVDAETHSAWSHYTPATDKPNNNVETRGGNEVPPPENNPRSPSAPAALNRPPSPLPLIIHSILTVPPALRSRPRVRLIWDVRFSPDTLPLSQPGRRDSINSHHSTSTTHSRHSNPGATVSTHHMRSRSNTQPGSDLELASDLYARLNLNYNSHTVAEGLSPITPNDGKAPQPFANDPLAFEPATSPPRGRMLIICRDLLDWFIPIYARDPAVGCTVLDVVRGIYKALQKRGEAPGHTRSASDGSRAVLGWRRVEWLRDKTVFVCIGRDDALARRRVPTIPTDDVFVLTLARRKD</sequence>
<evidence type="ECO:0000256" key="1">
    <source>
        <dbReference type="SAM" id="MobiDB-lite"/>
    </source>
</evidence>
<dbReference type="InterPro" id="IPR046522">
    <property type="entry name" value="DUF6699"/>
</dbReference>
<feature type="region of interest" description="Disordered" evidence="1">
    <location>
        <begin position="116"/>
        <end position="156"/>
    </location>
</feature>
<feature type="region of interest" description="Disordered" evidence="1">
    <location>
        <begin position="193"/>
        <end position="242"/>
    </location>
</feature>
<accession>A0A8H3AC90</accession>
<evidence type="ECO:0000259" key="2">
    <source>
        <dbReference type="Pfam" id="PF20415"/>
    </source>
</evidence>
<comment type="caution">
    <text evidence="3">The sequence shown here is derived from an EMBL/GenBank/DDBJ whole genome shotgun (WGS) entry which is preliminary data.</text>
</comment>
<dbReference type="Proteomes" id="UP000663841">
    <property type="component" value="Unassembled WGS sequence"/>
</dbReference>
<proteinExistence type="predicted"/>